<feature type="coiled-coil region" evidence="1">
    <location>
        <begin position="99"/>
        <end position="126"/>
    </location>
</feature>
<dbReference type="SUPFAM" id="SSF57997">
    <property type="entry name" value="Tropomyosin"/>
    <property type="match status" value="1"/>
</dbReference>
<feature type="non-terminal residue" evidence="4">
    <location>
        <position position="1"/>
    </location>
</feature>
<dbReference type="EMBL" id="VZTD01006216">
    <property type="protein sequence ID" value="NXB27157.1"/>
    <property type="molecule type" value="Genomic_DNA"/>
</dbReference>
<evidence type="ECO:0000256" key="2">
    <source>
        <dbReference type="SAM" id="MobiDB-lite"/>
    </source>
</evidence>
<gene>
    <name evidence="4" type="primary">Scara3</name>
    <name evidence="4" type="ORF">RHALEU_R02838</name>
</gene>
<evidence type="ECO:0000313" key="5">
    <source>
        <dbReference type="Proteomes" id="UP000564948"/>
    </source>
</evidence>
<comment type="caution">
    <text evidence="4">The sequence shown here is derived from an EMBL/GenBank/DDBJ whole genome shotgun (WGS) entry which is preliminary data.</text>
</comment>
<sequence length="434" mass="47748">EEEEMPPFGSGAGGRSRSGCRRCRRNLSLRASVRILFGLSGTLLVAVAVLGALVFRKVGSISEEISSSQTFYERKILSLQEDLQGLGEKTGNGSACRDAAALGRELSELQRELEEIQKMLLVQEILLDRTSQSQARLSSAGSSLSGGLESCSASVGSVNRSLERLRERAAGWQEVASRLENSLRGLARERSEAGAAVERLNSSLAQNSQRLRELRRKADEETLTLQKAATEWQNFSRAFGALRAASSRSAELLRSLQAGLGAAAREAARNSEGMHELALQLLGLQLQLDNVSSQLDEHQENVRDLRYRHGHGRNRTDERFRALESRMESHEVEIGTILANVNATDGHVHGMLRFLDDVRVSCTLGFHAHTEELQELNRSLGMLQAATEALRERSGILGARLEFDVRNLSMVVEEMKAVDARHGEALRNVTVLRG</sequence>
<keyword evidence="1" id="KW-0175">Coiled coil</keyword>
<keyword evidence="5" id="KW-1185">Reference proteome</keyword>
<feature type="region of interest" description="Disordered" evidence="2">
    <location>
        <begin position="1"/>
        <end position="20"/>
    </location>
</feature>
<keyword evidence="3" id="KW-0812">Transmembrane</keyword>
<dbReference type="InterPro" id="IPR052376">
    <property type="entry name" value="Oxidative_Scav/Glycosyltrans"/>
</dbReference>
<proteinExistence type="predicted"/>
<evidence type="ECO:0000256" key="3">
    <source>
        <dbReference type="SAM" id="Phobius"/>
    </source>
</evidence>
<dbReference type="AlphaFoldDB" id="A0A7K8CJJ0"/>
<feature type="non-terminal residue" evidence="4">
    <location>
        <position position="434"/>
    </location>
</feature>
<accession>A0A7K8CJJ0</accession>
<evidence type="ECO:0000313" key="4">
    <source>
        <dbReference type="EMBL" id="NXB27157.1"/>
    </source>
</evidence>
<feature type="coiled-coil region" evidence="1">
    <location>
        <begin position="162"/>
        <end position="231"/>
    </location>
</feature>
<feature type="transmembrane region" description="Helical" evidence="3">
    <location>
        <begin position="31"/>
        <end position="55"/>
    </location>
</feature>
<dbReference type="PANTHER" id="PTHR39082">
    <property type="entry name" value="PHOSPHOLIPASE C-BETA-2-RELATED"/>
    <property type="match status" value="1"/>
</dbReference>
<dbReference type="PANTHER" id="PTHR39082:SF1">
    <property type="entry name" value="SCAVENGER RECEPTOR CLASS A MEMBER 3"/>
    <property type="match status" value="1"/>
</dbReference>
<keyword evidence="3" id="KW-1133">Transmembrane helix</keyword>
<dbReference type="Proteomes" id="UP000564948">
    <property type="component" value="Unassembled WGS sequence"/>
</dbReference>
<feature type="coiled-coil region" evidence="1">
    <location>
        <begin position="281"/>
        <end position="333"/>
    </location>
</feature>
<keyword evidence="3" id="KW-0472">Membrane</keyword>
<name>A0A7K8CJJ0_9CORV</name>
<organism evidence="4 5">
    <name type="scientific">Rhagologus leucostigma</name>
    <dbReference type="NCBI Taxonomy" id="156170"/>
    <lineage>
        <taxon>Eukaryota</taxon>
        <taxon>Metazoa</taxon>
        <taxon>Chordata</taxon>
        <taxon>Craniata</taxon>
        <taxon>Vertebrata</taxon>
        <taxon>Euteleostomi</taxon>
        <taxon>Archelosauria</taxon>
        <taxon>Archosauria</taxon>
        <taxon>Dinosauria</taxon>
        <taxon>Saurischia</taxon>
        <taxon>Theropoda</taxon>
        <taxon>Coelurosauria</taxon>
        <taxon>Aves</taxon>
        <taxon>Neognathae</taxon>
        <taxon>Neoaves</taxon>
        <taxon>Telluraves</taxon>
        <taxon>Australaves</taxon>
        <taxon>Passeriformes</taxon>
        <taxon>Corvoidea</taxon>
        <taxon>Pachycephalidae</taxon>
        <taxon>Rhagologus</taxon>
    </lineage>
</organism>
<protein>
    <submittedName>
        <fullName evidence="4">SCAR3 protein</fullName>
    </submittedName>
</protein>
<reference evidence="4 5" key="1">
    <citation type="submission" date="2019-09" db="EMBL/GenBank/DDBJ databases">
        <title>Bird 10,000 Genomes (B10K) Project - Family phase.</title>
        <authorList>
            <person name="Zhang G."/>
        </authorList>
    </citation>
    <scope>NUCLEOTIDE SEQUENCE [LARGE SCALE GENOMIC DNA]</scope>
    <source>
        <strain evidence="4">B10K-DU-029-40</strain>
        <tissue evidence="4">Muscle</tissue>
    </source>
</reference>
<evidence type="ECO:0000256" key="1">
    <source>
        <dbReference type="SAM" id="Coils"/>
    </source>
</evidence>